<accession>A0A9P8TBI5</accession>
<reference evidence="1" key="1">
    <citation type="journal article" date="2021" name="Open Biol.">
        <title>Shared evolutionary footprints suggest mitochondrial oxidative damage underlies multiple complex I losses in fungi.</title>
        <authorList>
            <person name="Schikora-Tamarit M.A."/>
            <person name="Marcet-Houben M."/>
            <person name="Nosek J."/>
            <person name="Gabaldon T."/>
        </authorList>
    </citation>
    <scope>NUCLEOTIDE SEQUENCE</scope>
    <source>
        <strain evidence="1">CBS2887</strain>
    </source>
</reference>
<dbReference type="Proteomes" id="UP000774326">
    <property type="component" value="Unassembled WGS sequence"/>
</dbReference>
<keyword evidence="2" id="KW-1185">Reference proteome</keyword>
<protein>
    <submittedName>
        <fullName evidence="1">Uncharacterized protein</fullName>
    </submittedName>
</protein>
<proteinExistence type="predicted"/>
<sequence>MAYPFRIWIFQDTGFERDVGHVFIGGPWLGLGLGDWDTLFGSVVQKILSTSESFKEGWVSPWNNTGDIWLQSVEGQLESDLIVTLTSTTVGNSKTTFFFSNLDLGLGNDWSG</sequence>
<comment type="caution">
    <text evidence="1">The sequence shown here is derived from an EMBL/GenBank/DDBJ whole genome shotgun (WGS) entry which is preliminary data.</text>
</comment>
<evidence type="ECO:0000313" key="2">
    <source>
        <dbReference type="Proteomes" id="UP000774326"/>
    </source>
</evidence>
<gene>
    <name evidence="1" type="ORF">WICPIJ_009816</name>
</gene>
<dbReference type="EMBL" id="JAEUBG010005651">
    <property type="protein sequence ID" value="KAH3673428.1"/>
    <property type="molecule type" value="Genomic_DNA"/>
</dbReference>
<name>A0A9P8TBI5_WICPI</name>
<evidence type="ECO:0000313" key="1">
    <source>
        <dbReference type="EMBL" id="KAH3673428.1"/>
    </source>
</evidence>
<dbReference type="AlphaFoldDB" id="A0A9P8TBI5"/>
<reference evidence="1" key="2">
    <citation type="submission" date="2021-01" db="EMBL/GenBank/DDBJ databases">
        <authorList>
            <person name="Schikora-Tamarit M.A."/>
        </authorList>
    </citation>
    <scope>NUCLEOTIDE SEQUENCE</scope>
    <source>
        <strain evidence="1">CBS2887</strain>
    </source>
</reference>
<organism evidence="1 2">
    <name type="scientific">Wickerhamomyces pijperi</name>
    <name type="common">Yeast</name>
    <name type="synonym">Pichia pijperi</name>
    <dbReference type="NCBI Taxonomy" id="599730"/>
    <lineage>
        <taxon>Eukaryota</taxon>
        <taxon>Fungi</taxon>
        <taxon>Dikarya</taxon>
        <taxon>Ascomycota</taxon>
        <taxon>Saccharomycotina</taxon>
        <taxon>Saccharomycetes</taxon>
        <taxon>Phaffomycetales</taxon>
        <taxon>Wickerhamomycetaceae</taxon>
        <taxon>Wickerhamomyces</taxon>
    </lineage>
</organism>